<evidence type="ECO:0000313" key="3">
    <source>
        <dbReference type="Proteomes" id="UP000215635"/>
    </source>
</evidence>
<dbReference type="AlphaFoldDB" id="A0AAQ0U029"/>
<accession>A0AAQ0U029</accession>
<organism evidence="2 3">
    <name type="scientific">Lactococcus lactis</name>
    <dbReference type="NCBI Taxonomy" id="1358"/>
    <lineage>
        <taxon>Bacteria</taxon>
        <taxon>Bacillati</taxon>
        <taxon>Bacillota</taxon>
        <taxon>Bacilli</taxon>
        <taxon>Lactobacillales</taxon>
        <taxon>Streptococcaceae</taxon>
        <taxon>Lactococcus</taxon>
    </lineage>
</organism>
<gene>
    <name evidence="2" type="ORF">B8W88_12925</name>
</gene>
<feature type="transmembrane region" description="Helical" evidence="1">
    <location>
        <begin position="12"/>
        <end position="31"/>
    </location>
</feature>
<evidence type="ECO:0000256" key="1">
    <source>
        <dbReference type="SAM" id="Phobius"/>
    </source>
</evidence>
<keyword evidence="1" id="KW-0472">Membrane</keyword>
<dbReference type="Proteomes" id="UP000215635">
    <property type="component" value="Unassembled WGS sequence"/>
</dbReference>
<comment type="caution">
    <text evidence="2">The sequence shown here is derived from an EMBL/GenBank/DDBJ whole genome shotgun (WGS) entry which is preliminary data.</text>
</comment>
<keyword evidence="1" id="KW-0812">Transmembrane</keyword>
<evidence type="ECO:0000313" key="2">
    <source>
        <dbReference type="EMBL" id="PAK87777.1"/>
    </source>
</evidence>
<protein>
    <submittedName>
        <fullName evidence="2">Uncharacterized protein</fullName>
    </submittedName>
</protein>
<sequence>MGNIDWNLTWSMVGSIATALAVITSFVVLFLQRYFDNQRTKKENEGRISLGSFYPEFSKDEIGYYFDTDSSIKVNPFMSSGVSIPIINVGKTPVSEVEIKVTFPAFDKIIKSWEKDGLNSPLIFHGFTQIYAKYIDTNRIKYNIIYNDHKKEVVFSHDSRRYRIGPIISGESFLLKLSSREELYIQYLLFILNQRSRRENTPNGIGVSLGENKSTSEYFRGFKFQITFNDYVGNQISKDIYLGLFDEGFKEFHSHSNDVNEKIQRWYLAPVDYNHIKDYL</sequence>
<proteinExistence type="predicted"/>
<dbReference type="EMBL" id="NCWV01000034">
    <property type="protein sequence ID" value="PAK87777.1"/>
    <property type="molecule type" value="Genomic_DNA"/>
</dbReference>
<dbReference type="RefSeq" id="WP_058217256.1">
    <property type="nucleotide sequence ID" value="NZ_CP157287.1"/>
</dbReference>
<reference evidence="2 3" key="1">
    <citation type="submission" date="2017-04" db="EMBL/GenBank/DDBJ databases">
        <title>Kefir bacterial isolates.</title>
        <authorList>
            <person name="Kim Y."/>
            <person name="Blasche S."/>
            <person name="Patil K.R."/>
        </authorList>
    </citation>
    <scope>NUCLEOTIDE SEQUENCE [LARGE SCALE GENOMIC DNA]</scope>
    <source>
        <strain evidence="2 3">OG2</strain>
    </source>
</reference>
<name>A0AAQ0U029_9LACT</name>
<keyword evidence="1" id="KW-1133">Transmembrane helix</keyword>